<name>W9VDF9_9GAMM</name>
<sequence length="428" mass="44706">MAGMNDEQQIFYRLGVALAIGLLIGTERGWKARRASEGRRVAGVRTYGLIGLLGGVTALLSQTFGPVLLALVFIGLAALATATYVIEHAHDQDLGITSLVAVFLTFAFGALAVAGEVSIAAACAVVATLVLSAKPMLHRWVERLGEAELKAGLELLLISVVVLPILPDRGYGPWQALNPYTIWWMVVLIAGISFAGYISVKLIGARRGIVATGLMGGIASSTAVTLNFSRMARQESDSAPILAMGILLACMTMFPRMLMVTALLHPALARQLLTPVGLMTLCLLLPALLQWRNRTTGDAPLESPLKNPLEFGTALTFGLLLALVMFFGTALHQWFGTAGVLALAAISGITDVDAITLSLARMSNDGIGIQTAATGILIAASANNLTKGLMAATIGGRAIRLRVGLPLAASAAVGLSTAWIWAAAGSIS</sequence>
<keyword evidence="1" id="KW-0812">Transmembrane</keyword>
<dbReference type="PANTHER" id="PTHR39084:SF1">
    <property type="entry name" value="DUF4010 DOMAIN-CONTAINING PROTEIN"/>
    <property type="match status" value="1"/>
</dbReference>
<comment type="caution">
    <text evidence="4">The sequence shown here is derived from an EMBL/GenBank/DDBJ whole genome shotgun (WGS) entry which is preliminary data.</text>
</comment>
<feature type="domain" description="DUF4010" evidence="3">
    <location>
        <begin position="187"/>
        <end position="395"/>
    </location>
</feature>
<feature type="transmembrane region" description="Helical" evidence="1">
    <location>
        <begin position="209"/>
        <end position="229"/>
    </location>
</feature>
<feature type="transmembrane region" description="Helical" evidence="1">
    <location>
        <begin position="272"/>
        <end position="291"/>
    </location>
</feature>
<evidence type="ECO:0000259" key="3">
    <source>
        <dbReference type="Pfam" id="PF13194"/>
    </source>
</evidence>
<feature type="domain" description="MgtC/SapB/SrpB/YhiD N-terminal" evidence="2">
    <location>
        <begin position="14"/>
        <end position="139"/>
    </location>
</feature>
<feature type="transmembrane region" description="Helical" evidence="1">
    <location>
        <begin position="12"/>
        <end position="30"/>
    </location>
</feature>
<feature type="transmembrane region" description="Helical" evidence="1">
    <location>
        <begin position="366"/>
        <end position="385"/>
    </location>
</feature>
<feature type="transmembrane region" description="Helical" evidence="1">
    <location>
        <begin position="338"/>
        <end position="360"/>
    </location>
</feature>
<reference evidence="4 5" key="1">
    <citation type="submission" date="2012-11" db="EMBL/GenBank/DDBJ databases">
        <title>Genome assembly of Thiorhodococcus sp. AK35.</title>
        <authorList>
            <person name="Nupur N."/>
            <person name="Khatri I."/>
            <person name="Subramanian S."/>
            <person name="Pinnaka A."/>
        </authorList>
    </citation>
    <scope>NUCLEOTIDE SEQUENCE [LARGE SCALE GENOMIC DNA]</scope>
    <source>
        <strain evidence="4 5">AK35</strain>
    </source>
</reference>
<dbReference type="PANTHER" id="PTHR39084">
    <property type="entry name" value="MEMBRANE PROTEIN-RELATED"/>
    <property type="match status" value="1"/>
</dbReference>
<keyword evidence="1" id="KW-1133">Transmembrane helix</keyword>
<dbReference type="Pfam" id="PF02308">
    <property type="entry name" value="MgtC"/>
    <property type="match status" value="1"/>
</dbReference>
<keyword evidence="5" id="KW-1185">Reference proteome</keyword>
<proteinExistence type="predicted"/>
<gene>
    <name evidence="4" type="ORF">D779_3039</name>
</gene>
<dbReference type="InterPro" id="IPR049177">
    <property type="entry name" value="MgtC_SapB_SrpB_YhiD_N"/>
</dbReference>
<feature type="transmembrane region" description="Helical" evidence="1">
    <location>
        <begin position="405"/>
        <end position="424"/>
    </location>
</feature>
<feature type="transmembrane region" description="Helical" evidence="1">
    <location>
        <begin position="241"/>
        <end position="265"/>
    </location>
</feature>
<dbReference type="Proteomes" id="UP000019460">
    <property type="component" value="Unassembled WGS sequence"/>
</dbReference>
<evidence type="ECO:0000313" key="5">
    <source>
        <dbReference type="Proteomes" id="UP000019460"/>
    </source>
</evidence>
<evidence type="ECO:0000259" key="2">
    <source>
        <dbReference type="Pfam" id="PF02308"/>
    </source>
</evidence>
<organism evidence="4 5">
    <name type="scientific">Imhoffiella purpurea</name>
    <dbReference type="NCBI Taxonomy" id="1249627"/>
    <lineage>
        <taxon>Bacteria</taxon>
        <taxon>Pseudomonadati</taxon>
        <taxon>Pseudomonadota</taxon>
        <taxon>Gammaproteobacteria</taxon>
        <taxon>Chromatiales</taxon>
        <taxon>Chromatiaceae</taxon>
        <taxon>Imhoffiella</taxon>
    </lineage>
</organism>
<dbReference type="AlphaFoldDB" id="W9VDF9"/>
<dbReference type="InterPro" id="IPR025105">
    <property type="entry name" value="DUF4010"/>
</dbReference>
<dbReference type="eggNOG" id="COG3174">
    <property type="taxonomic scope" value="Bacteria"/>
</dbReference>
<feature type="transmembrane region" description="Helical" evidence="1">
    <location>
        <begin position="93"/>
        <end position="113"/>
    </location>
</feature>
<protein>
    <submittedName>
        <fullName evidence="4">Uncharacterized protein</fullName>
    </submittedName>
</protein>
<feature type="transmembrane region" description="Helical" evidence="1">
    <location>
        <begin position="181"/>
        <end position="200"/>
    </location>
</feature>
<evidence type="ECO:0000313" key="4">
    <source>
        <dbReference type="EMBL" id="EXJ14077.1"/>
    </source>
</evidence>
<dbReference type="PATRIC" id="fig|1249627.3.peg.3204"/>
<evidence type="ECO:0000256" key="1">
    <source>
        <dbReference type="SAM" id="Phobius"/>
    </source>
</evidence>
<dbReference type="STRING" id="1249627.D779_3039"/>
<dbReference type="Pfam" id="PF13194">
    <property type="entry name" value="DUF4010"/>
    <property type="match status" value="1"/>
</dbReference>
<feature type="transmembrane region" description="Helical" evidence="1">
    <location>
        <begin position="42"/>
        <end position="61"/>
    </location>
</feature>
<feature type="transmembrane region" description="Helical" evidence="1">
    <location>
        <begin position="67"/>
        <end position="86"/>
    </location>
</feature>
<keyword evidence="1" id="KW-0472">Membrane</keyword>
<accession>W9VDF9</accession>
<feature type="transmembrane region" description="Helical" evidence="1">
    <location>
        <begin position="311"/>
        <end position="331"/>
    </location>
</feature>
<dbReference type="EMBL" id="AONC01000049">
    <property type="protein sequence ID" value="EXJ14077.1"/>
    <property type="molecule type" value="Genomic_DNA"/>
</dbReference>